<sequence length="727" mass="79672">MPMLTVRSPATGYPRFDDDEDQQVRTVALCAIFAATELPMHEDGCPRDISEEPDVELVGQHDVDDITTALSRLPSLKSAPALKWTINLIGHVGKAFANVVIMPELRAMSGWLSATQFGTLHGRSTRDAIALVDEIGRRFPENPCRTKTNYRILVAALIDLEKAFDLLTRSAVRPPVQVFWNSVVFMAIELRLLDAPQVKFVDDLIARTVVGDLATVSEFPEFLGTNVNANGLTMNAPKTELMVSVAGKGCRTVRRKISTKQIGISLTHAGGQVRAIHPTPTVKYLGCLLSAKGSCSAEVKARLTSANQAHGQLIQKVLAGNLSARLKIRLWNSLARPSSRTKLRATNSAKLETPMKHIASSAQTVEKDVMARKVGISKGDKLVTKLLLQREDNFRGSARDKNAVVKLKTGSQMQLALAAGIQNYQKVGRDARAAVEPIEHRGHPHGKKPDAYLRILLFRLSEAIEGRIEDVLAAVAQGPHPAESKEALRLAVEFGKSLNDKEAKLKATRCFDVQTKTDVDGKTVEETKWSKAAKELERTVFKGGGGGGTKAPCESARSVLCSTLWTRGGVEGLDREEALESIGVASERFKAASRLFQPGGFRLGPDPRTPASRAGVGGRRTPDGDPFGSAWREEDSEADEQARQSRAKEEEYRRTAEMEANVVGARARELLEKVESELAEAQQESERRIVLRRLVRELHPDVNQDRQEEVMPAFTFVQGLRELAADS</sequence>
<feature type="region of interest" description="Disordered" evidence="1">
    <location>
        <begin position="598"/>
        <end position="657"/>
    </location>
</feature>
<dbReference type="Proteomes" id="UP001189429">
    <property type="component" value="Unassembled WGS sequence"/>
</dbReference>
<gene>
    <name evidence="2" type="ORF">PCOR1329_LOCUS34617</name>
</gene>
<evidence type="ECO:0000313" key="3">
    <source>
        <dbReference type="Proteomes" id="UP001189429"/>
    </source>
</evidence>
<proteinExistence type="predicted"/>
<evidence type="ECO:0000313" key="2">
    <source>
        <dbReference type="EMBL" id="CAK0838736.1"/>
    </source>
</evidence>
<dbReference type="EMBL" id="CAUYUJ010014246">
    <property type="protein sequence ID" value="CAK0838736.1"/>
    <property type="molecule type" value="Genomic_DNA"/>
</dbReference>
<name>A0ABN9T1B8_9DINO</name>
<evidence type="ECO:0008006" key="4">
    <source>
        <dbReference type="Google" id="ProtNLM"/>
    </source>
</evidence>
<feature type="compositionally biased region" description="Basic and acidic residues" evidence="1">
    <location>
        <begin position="640"/>
        <end position="657"/>
    </location>
</feature>
<evidence type="ECO:0000256" key="1">
    <source>
        <dbReference type="SAM" id="MobiDB-lite"/>
    </source>
</evidence>
<organism evidence="2 3">
    <name type="scientific">Prorocentrum cordatum</name>
    <dbReference type="NCBI Taxonomy" id="2364126"/>
    <lineage>
        <taxon>Eukaryota</taxon>
        <taxon>Sar</taxon>
        <taxon>Alveolata</taxon>
        <taxon>Dinophyceae</taxon>
        <taxon>Prorocentrales</taxon>
        <taxon>Prorocentraceae</taxon>
        <taxon>Prorocentrum</taxon>
    </lineage>
</organism>
<accession>A0ABN9T1B8</accession>
<reference evidence="2" key="1">
    <citation type="submission" date="2023-10" db="EMBL/GenBank/DDBJ databases">
        <authorList>
            <person name="Chen Y."/>
            <person name="Shah S."/>
            <person name="Dougan E. K."/>
            <person name="Thang M."/>
            <person name="Chan C."/>
        </authorList>
    </citation>
    <scope>NUCLEOTIDE SEQUENCE [LARGE SCALE GENOMIC DNA]</scope>
</reference>
<comment type="caution">
    <text evidence="2">The sequence shown here is derived from an EMBL/GenBank/DDBJ whole genome shotgun (WGS) entry which is preliminary data.</text>
</comment>
<protein>
    <recommendedName>
        <fullName evidence="4">Reverse transcriptase domain-containing protein</fullName>
    </recommendedName>
</protein>
<keyword evidence="3" id="KW-1185">Reference proteome</keyword>